<name>A0AC60QVB7_IXOPE</name>
<sequence length="169" mass="19798">MPPTVTIEARKRIVELCIHGVSQREICQRTGRPLKAENRIIRAYRDNGRLTDDQRIGRPRSTDEEADRLIIACVVADPFVSAKDIRSELNLNISCSTIRRRLREAGLKNCVAAQKPHLTERQRRPRLEFARAVQGWTVDDRREVIFSDESTFSSRWDQQRRVWRPFNCR</sequence>
<dbReference type="EMBL" id="JABSTQ010004125">
    <property type="protein sequence ID" value="KAG0442909.1"/>
    <property type="molecule type" value="Genomic_DNA"/>
</dbReference>
<dbReference type="Proteomes" id="UP000805193">
    <property type="component" value="Unassembled WGS sequence"/>
</dbReference>
<comment type="caution">
    <text evidence="1">The sequence shown here is derived from an EMBL/GenBank/DDBJ whole genome shotgun (WGS) entry which is preliminary data.</text>
</comment>
<keyword evidence="2" id="KW-1185">Reference proteome</keyword>
<gene>
    <name evidence="1" type="ORF">HPB47_015490</name>
</gene>
<reference evidence="1 2" key="1">
    <citation type="journal article" date="2020" name="Cell">
        <title>Large-Scale Comparative Analyses of Tick Genomes Elucidate Their Genetic Diversity and Vector Capacities.</title>
        <authorList>
            <consortium name="Tick Genome and Microbiome Consortium (TIGMIC)"/>
            <person name="Jia N."/>
            <person name="Wang J."/>
            <person name="Shi W."/>
            <person name="Du L."/>
            <person name="Sun Y."/>
            <person name="Zhan W."/>
            <person name="Jiang J.F."/>
            <person name="Wang Q."/>
            <person name="Zhang B."/>
            <person name="Ji P."/>
            <person name="Bell-Sakyi L."/>
            <person name="Cui X.M."/>
            <person name="Yuan T.T."/>
            <person name="Jiang B.G."/>
            <person name="Yang W.F."/>
            <person name="Lam T.T."/>
            <person name="Chang Q.C."/>
            <person name="Ding S.J."/>
            <person name="Wang X.J."/>
            <person name="Zhu J.G."/>
            <person name="Ruan X.D."/>
            <person name="Zhao L."/>
            <person name="Wei J.T."/>
            <person name="Ye R.Z."/>
            <person name="Que T.C."/>
            <person name="Du C.H."/>
            <person name="Zhou Y.H."/>
            <person name="Cheng J.X."/>
            <person name="Dai P.F."/>
            <person name="Guo W.B."/>
            <person name="Han X.H."/>
            <person name="Huang E.J."/>
            <person name="Li L.F."/>
            <person name="Wei W."/>
            <person name="Gao Y.C."/>
            <person name="Liu J.Z."/>
            <person name="Shao H.Z."/>
            <person name="Wang X."/>
            <person name="Wang C.C."/>
            <person name="Yang T.C."/>
            <person name="Huo Q.B."/>
            <person name="Li W."/>
            <person name="Chen H.Y."/>
            <person name="Chen S.E."/>
            <person name="Zhou L.G."/>
            <person name="Ni X.B."/>
            <person name="Tian J.H."/>
            <person name="Sheng Y."/>
            <person name="Liu T."/>
            <person name="Pan Y.S."/>
            <person name="Xia L.Y."/>
            <person name="Li J."/>
            <person name="Zhao F."/>
            <person name="Cao W.C."/>
        </authorList>
    </citation>
    <scope>NUCLEOTIDE SEQUENCE [LARGE SCALE GENOMIC DNA]</scope>
    <source>
        <strain evidence="1">Iper-2018</strain>
    </source>
</reference>
<proteinExistence type="predicted"/>
<evidence type="ECO:0000313" key="1">
    <source>
        <dbReference type="EMBL" id="KAG0442909.1"/>
    </source>
</evidence>
<organism evidence="1 2">
    <name type="scientific">Ixodes persulcatus</name>
    <name type="common">Taiga tick</name>
    <dbReference type="NCBI Taxonomy" id="34615"/>
    <lineage>
        <taxon>Eukaryota</taxon>
        <taxon>Metazoa</taxon>
        <taxon>Ecdysozoa</taxon>
        <taxon>Arthropoda</taxon>
        <taxon>Chelicerata</taxon>
        <taxon>Arachnida</taxon>
        <taxon>Acari</taxon>
        <taxon>Parasitiformes</taxon>
        <taxon>Ixodida</taxon>
        <taxon>Ixodoidea</taxon>
        <taxon>Ixodidae</taxon>
        <taxon>Ixodinae</taxon>
        <taxon>Ixodes</taxon>
    </lineage>
</organism>
<evidence type="ECO:0000313" key="2">
    <source>
        <dbReference type="Proteomes" id="UP000805193"/>
    </source>
</evidence>
<protein>
    <submittedName>
        <fullName evidence="1">Uncharacterized protein</fullName>
    </submittedName>
</protein>
<accession>A0AC60QVB7</accession>